<sequence>MSLVPQATSPVLSTPTLSAPALTVASSAPWACPRRLSRIPSGALIALITLSLATLIALLHAARLSVALTSSGALRYALVFAILGAVRWSCRRRARASASRLFWAGADLAGYVALFMAIALVAAIASYPLAGLSRGFFDADLQRADLALGFDWLAWYRFTAAHPLVQMVSRGAYAMIYVSPGLLLAWHAWSGQRAEAHAFLAAVWLSAWLTLGAFAFMPAVGPFAYLWHAPVAYLPVSDLWQPQLIPALRDHSFTTIDPGQLVGLVSAPSFHAASGVLLIAFAARQFATVPRLASVLIAIDVAMLLATPVEGTHYLIDLILGGLVAGFALFVVARWRSWLHLRALLPAAPGQTSALA</sequence>
<feature type="transmembrane region" description="Helical" evidence="1">
    <location>
        <begin position="73"/>
        <end position="90"/>
    </location>
</feature>
<feature type="transmembrane region" description="Helical" evidence="1">
    <location>
        <begin position="102"/>
        <end position="127"/>
    </location>
</feature>
<keyword evidence="4" id="KW-1185">Reference proteome</keyword>
<keyword evidence="1" id="KW-0472">Membrane</keyword>
<accession>A0ABT0BFJ0</accession>
<feature type="transmembrane region" description="Helical" evidence="1">
    <location>
        <begin position="261"/>
        <end position="282"/>
    </location>
</feature>
<dbReference type="Proteomes" id="UP001162881">
    <property type="component" value="Unassembled WGS sequence"/>
</dbReference>
<protein>
    <submittedName>
        <fullName evidence="3">Phosphatase PAP2 family protein</fullName>
    </submittedName>
</protein>
<keyword evidence="1" id="KW-0812">Transmembrane</keyword>
<feature type="transmembrane region" description="Helical" evidence="1">
    <location>
        <begin position="289"/>
        <end position="308"/>
    </location>
</feature>
<name>A0ABT0BFJ0_9SPHN</name>
<dbReference type="Pfam" id="PF14378">
    <property type="entry name" value="PAP2_3"/>
    <property type="match status" value="1"/>
</dbReference>
<evidence type="ECO:0000256" key="1">
    <source>
        <dbReference type="SAM" id="Phobius"/>
    </source>
</evidence>
<organism evidence="3 4">
    <name type="scientific">Novosphingobium organovorum</name>
    <dbReference type="NCBI Taxonomy" id="2930092"/>
    <lineage>
        <taxon>Bacteria</taxon>
        <taxon>Pseudomonadati</taxon>
        <taxon>Pseudomonadota</taxon>
        <taxon>Alphaproteobacteria</taxon>
        <taxon>Sphingomonadales</taxon>
        <taxon>Sphingomonadaceae</taxon>
        <taxon>Novosphingobium</taxon>
    </lineage>
</organism>
<evidence type="ECO:0000313" key="4">
    <source>
        <dbReference type="Proteomes" id="UP001162881"/>
    </source>
</evidence>
<proteinExistence type="predicted"/>
<evidence type="ECO:0000313" key="3">
    <source>
        <dbReference type="EMBL" id="MCJ2183675.1"/>
    </source>
</evidence>
<dbReference type="EMBL" id="JALHLF010000056">
    <property type="protein sequence ID" value="MCJ2183675.1"/>
    <property type="molecule type" value="Genomic_DNA"/>
</dbReference>
<feature type="transmembrane region" description="Helical" evidence="1">
    <location>
        <begin position="201"/>
        <end position="227"/>
    </location>
</feature>
<feature type="transmembrane region" description="Helical" evidence="1">
    <location>
        <begin position="314"/>
        <end position="333"/>
    </location>
</feature>
<feature type="transmembrane region" description="Helical" evidence="1">
    <location>
        <begin position="171"/>
        <end position="189"/>
    </location>
</feature>
<gene>
    <name evidence="3" type="ORF">MTR62_13385</name>
</gene>
<comment type="caution">
    <text evidence="3">The sequence shown here is derived from an EMBL/GenBank/DDBJ whole genome shotgun (WGS) entry which is preliminary data.</text>
</comment>
<reference evidence="3" key="1">
    <citation type="submission" date="2022-03" db="EMBL/GenBank/DDBJ databases">
        <title>Identification of a novel bacterium isolated from mangrove sediments.</title>
        <authorList>
            <person name="Pan X."/>
        </authorList>
    </citation>
    <scope>NUCLEOTIDE SEQUENCE</scope>
    <source>
        <strain evidence="3">B1949</strain>
    </source>
</reference>
<dbReference type="RefSeq" id="WP_244021696.1">
    <property type="nucleotide sequence ID" value="NZ_JALHLF010000056.1"/>
</dbReference>
<feature type="transmembrane region" description="Helical" evidence="1">
    <location>
        <begin position="43"/>
        <end position="61"/>
    </location>
</feature>
<keyword evidence="1" id="KW-1133">Transmembrane helix</keyword>
<feature type="domain" description="Inositolphosphotransferase Aur1/Ipt1" evidence="2">
    <location>
        <begin position="140"/>
        <end position="329"/>
    </location>
</feature>
<evidence type="ECO:0000259" key="2">
    <source>
        <dbReference type="Pfam" id="PF14378"/>
    </source>
</evidence>
<dbReference type="InterPro" id="IPR026841">
    <property type="entry name" value="Aur1/Ipt1"/>
</dbReference>